<evidence type="ECO:0000313" key="4">
    <source>
        <dbReference type="RefSeq" id="XP_017772891.1"/>
    </source>
</evidence>
<name>A0ABM1ME92_NICVS</name>
<dbReference type="GeneID" id="108559996"/>
<protein>
    <submittedName>
        <fullName evidence="4 5">Pollen-specific leucine-rich repeat extensin-like protein 3 isoform X1</fullName>
    </submittedName>
</protein>
<evidence type="ECO:0000313" key="3">
    <source>
        <dbReference type="Proteomes" id="UP000695000"/>
    </source>
</evidence>
<keyword evidence="3" id="KW-1185">Reference proteome</keyword>
<feature type="domain" description="Zasp-like motif" evidence="2">
    <location>
        <begin position="7"/>
        <end position="32"/>
    </location>
</feature>
<feature type="region of interest" description="Disordered" evidence="1">
    <location>
        <begin position="300"/>
        <end position="324"/>
    </location>
</feature>
<proteinExistence type="predicted"/>
<evidence type="ECO:0000256" key="1">
    <source>
        <dbReference type="SAM" id="MobiDB-lite"/>
    </source>
</evidence>
<gene>
    <name evidence="4 5" type="primary">LOC108559996</name>
</gene>
<evidence type="ECO:0000313" key="5">
    <source>
        <dbReference type="RefSeq" id="XP_017772892.1"/>
    </source>
</evidence>
<feature type="compositionally biased region" description="Polar residues" evidence="1">
    <location>
        <begin position="132"/>
        <end position="156"/>
    </location>
</feature>
<dbReference type="RefSeq" id="XP_017772891.1">
    <property type="nucleotide sequence ID" value="XM_017917402.1"/>
</dbReference>
<evidence type="ECO:0000259" key="2">
    <source>
        <dbReference type="SMART" id="SM00735"/>
    </source>
</evidence>
<dbReference type="SMART" id="SM00735">
    <property type="entry name" value="ZM"/>
    <property type="match status" value="1"/>
</dbReference>
<dbReference type="InterPro" id="IPR031847">
    <property type="entry name" value="PDLI1-4/Zasp-like_mid"/>
</dbReference>
<dbReference type="Proteomes" id="UP000695000">
    <property type="component" value="Unplaced"/>
</dbReference>
<accession>A0ABM1ME92</accession>
<organism evidence="3 5">
    <name type="scientific">Nicrophorus vespilloides</name>
    <name type="common">Boreal carrion beetle</name>
    <dbReference type="NCBI Taxonomy" id="110193"/>
    <lineage>
        <taxon>Eukaryota</taxon>
        <taxon>Metazoa</taxon>
        <taxon>Ecdysozoa</taxon>
        <taxon>Arthropoda</taxon>
        <taxon>Hexapoda</taxon>
        <taxon>Insecta</taxon>
        <taxon>Pterygota</taxon>
        <taxon>Neoptera</taxon>
        <taxon>Endopterygota</taxon>
        <taxon>Coleoptera</taxon>
        <taxon>Polyphaga</taxon>
        <taxon>Staphyliniformia</taxon>
        <taxon>Silphidae</taxon>
        <taxon>Nicrophorinae</taxon>
        <taxon>Nicrophorus</taxon>
    </lineage>
</organism>
<dbReference type="Pfam" id="PF15936">
    <property type="entry name" value="DUF4749"/>
    <property type="match status" value="1"/>
</dbReference>
<feature type="compositionally biased region" description="Polar residues" evidence="1">
    <location>
        <begin position="163"/>
        <end position="196"/>
    </location>
</feature>
<sequence length="390" mass="43046">MASQMPKLVNKQFNTPIGLYSEKNVREILDRESQMLANGAVGINFNNPMVSKPANLHNSAVLRMLEEEESKQRAGCKPLRQWPPPNANRPRQFKDIVVSGVKRVAWPPPKESEGEEYTEHQAVPTQGGAEYSYQTPGLQSQSPNNIHQAPVTNNYQARPGTPLNRSAPQSPVVVNNSAASPIPVNQQRPTNFSPSVVTKPWAPVLSPTSPQPGSNQQPREFQIPIQYSNSPQSPQIKPVQAPLATAPPKQFTNPQTPPVQQQTPVVPQQTVQQPIQPTKHFEPPPSTITLRPQVPISQAPAPVFSSQPATATLKGGKNLRGDLKWPPEDVKDKMQAERQAAIELAKGPACRPRRIAKDYSSFFAQHSLNCTYPGYKIPPGTQYYEHHPVM</sequence>
<dbReference type="InterPro" id="IPR006643">
    <property type="entry name" value="Zasp-like_motif"/>
</dbReference>
<reference evidence="4 5" key="1">
    <citation type="submission" date="2025-05" db="UniProtKB">
        <authorList>
            <consortium name="RefSeq"/>
        </authorList>
    </citation>
    <scope>IDENTIFICATION</scope>
    <source>
        <tissue evidence="4 5">Whole Larva</tissue>
    </source>
</reference>
<dbReference type="RefSeq" id="XP_017772892.1">
    <property type="nucleotide sequence ID" value="XM_017917403.1"/>
</dbReference>
<feature type="region of interest" description="Disordered" evidence="1">
    <location>
        <begin position="72"/>
        <end position="196"/>
    </location>
</feature>